<feature type="transmembrane region" description="Helical" evidence="1">
    <location>
        <begin position="80"/>
        <end position="99"/>
    </location>
</feature>
<feature type="transmembrane region" description="Helical" evidence="1">
    <location>
        <begin position="7"/>
        <end position="24"/>
    </location>
</feature>
<dbReference type="eggNOG" id="ENOG50331FP">
    <property type="taxonomic scope" value="Bacteria"/>
</dbReference>
<dbReference type="STRING" id="626369.HMPREF0446_01520"/>
<reference evidence="2" key="1">
    <citation type="submission" date="2009-09" db="EMBL/GenBank/DDBJ databases">
        <authorList>
            <consortium name="The Broad Institute Genome Sequencing Platform"/>
            <person name="Ward D."/>
            <person name="Feldgarden M."/>
            <person name="Earl A."/>
            <person name="Young S.K."/>
            <person name="Zeng Q."/>
            <person name="Koehrsen M."/>
            <person name="Alvarado L."/>
            <person name="Berlin A."/>
            <person name="Bochicchio J."/>
            <person name="Borenstein D."/>
            <person name="Chapman S.B."/>
            <person name="Chen Z."/>
            <person name="Engels R."/>
            <person name="Freedman E."/>
            <person name="Gellesch M."/>
            <person name="Goldberg J."/>
            <person name="Griggs A."/>
            <person name="Gujja S."/>
            <person name="Heilman E."/>
            <person name="Heiman D."/>
            <person name="Hepburn T."/>
            <person name="Howarth C."/>
            <person name="Jen D."/>
            <person name="Larson L."/>
            <person name="Lewis B."/>
            <person name="Mehta T."/>
            <person name="Park D."/>
            <person name="Pearson M."/>
            <person name="Roberts A."/>
            <person name="Saif S."/>
            <person name="Shea T."/>
            <person name="Shenoy N."/>
            <person name="Sisk P."/>
            <person name="Stolte C."/>
            <person name="Sykes S."/>
            <person name="Thomson T."/>
            <person name="Walk T."/>
            <person name="White J."/>
            <person name="Yandava C."/>
            <person name="Sibley C.D."/>
            <person name="Field T.R."/>
            <person name="Grinwis M."/>
            <person name="Eshaghurshan C.S."/>
            <person name="Surette M.G."/>
            <person name="Haas B."/>
            <person name="Nusbaum C."/>
            <person name="Birren B."/>
        </authorList>
    </citation>
    <scope>NUCLEOTIDE SEQUENCE [LARGE SCALE GENOMIC DNA]</scope>
    <source>
        <strain evidence="2">ATCC 700633</strain>
    </source>
</reference>
<keyword evidence="1" id="KW-1133">Transmembrane helix</keyword>
<name>D0BNI5_9LACT</name>
<dbReference type="RefSeq" id="WP_020991215.1">
    <property type="nucleotide sequence ID" value="NZ_KI391971.1"/>
</dbReference>
<accession>D0BNI5</accession>
<keyword evidence="3" id="KW-1185">Reference proteome</keyword>
<comment type="caution">
    <text evidence="2">The sequence shown here is derived from an EMBL/GenBank/DDBJ whole genome shotgun (WGS) entry which is preliminary data.</text>
</comment>
<dbReference type="AlphaFoldDB" id="D0BNI5"/>
<dbReference type="Proteomes" id="UP000002939">
    <property type="component" value="Unassembled WGS sequence"/>
</dbReference>
<feature type="transmembrane region" description="Helical" evidence="1">
    <location>
        <begin position="30"/>
        <end position="49"/>
    </location>
</feature>
<keyword evidence="1" id="KW-0812">Transmembrane</keyword>
<sequence length="106" mass="12279">MKKIINQFAYLLIIALTFYGLPLIDRESKMLMLWILFPLVCFLSAIVYGIKYLFSLVYSILVMVLFIPTIFIFYNETASFYIGVYGVISLVGNLLGSFIRKIDDRK</sequence>
<reference evidence="2" key="2">
    <citation type="submission" date="2011-10" db="EMBL/GenBank/DDBJ databases">
        <title>The Genome Sequence of Granulicatella elegans ATCC 700633.</title>
        <authorList>
            <consortium name="The Broad Institute Genome Sequencing Platform"/>
            <consortium name="The Broad Institute Genome Sequencing Center for Infectious Disease"/>
            <person name="Earl A."/>
            <person name="Ward D."/>
            <person name="Feldgarden M."/>
            <person name="Gevers D."/>
            <person name="Sibley C.D."/>
            <person name="Field T.R."/>
            <person name="Grinwis M."/>
            <person name="Eshaghurshan C.S."/>
            <person name="Surette M.G."/>
            <person name="Young S.K."/>
            <person name="Zeng Q."/>
            <person name="Gargeya S."/>
            <person name="Fitzgerald M."/>
            <person name="Haas B."/>
            <person name="Abouelleil A."/>
            <person name="Alvarado L."/>
            <person name="Arachchi H.M."/>
            <person name="Berlin A."/>
            <person name="Brown A."/>
            <person name="Chapman S.B."/>
            <person name="Chen Z."/>
            <person name="Dunbar C."/>
            <person name="Freedman E."/>
            <person name="Gearin G."/>
            <person name="Goldberg J."/>
            <person name="Griggs A."/>
            <person name="Gujja S."/>
            <person name="Heiman D."/>
            <person name="Howarth C."/>
            <person name="Larson L."/>
            <person name="Lui A."/>
            <person name="MacDonald P.J.P."/>
            <person name="Montmayeur A."/>
            <person name="Murphy C."/>
            <person name="Neiman D."/>
            <person name="Pearson M."/>
            <person name="Priest M."/>
            <person name="Roberts A."/>
            <person name="Saif S."/>
            <person name="Shea T."/>
            <person name="Shenoy N."/>
            <person name="Sisk P."/>
            <person name="Stolte C."/>
            <person name="Sykes S."/>
            <person name="Wortman J."/>
            <person name="Nusbaum C."/>
            <person name="Birren B."/>
        </authorList>
    </citation>
    <scope>NUCLEOTIDE SEQUENCE [LARGE SCALE GENOMIC DNA]</scope>
    <source>
        <strain evidence="2">ATCC 700633</strain>
    </source>
</reference>
<organism evidence="2 3">
    <name type="scientific">Granulicatella elegans ATCC 700633</name>
    <dbReference type="NCBI Taxonomy" id="626369"/>
    <lineage>
        <taxon>Bacteria</taxon>
        <taxon>Bacillati</taxon>
        <taxon>Bacillota</taxon>
        <taxon>Bacilli</taxon>
        <taxon>Lactobacillales</taxon>
        <taxon>Carnobacteriaceae</taxon>
        <taxon>Granulicatella</taxon>
    </lineage>
</organism>
<evidence type="ECO:0008006" key="4">
    <source>
        <dbReference type="Google" id="ProtNLM"/>
    </source>
</evidence>
<dbReference type="OrthoDB" id="1701895at2"/>
<dbReference type="HOGENOM" id="CLU_165428_0_0_9"/>
<evidence type="ECO:0000313" key="3">
    <source>
        <dbReference type="Proteomes" id="UP000002939"/>
    </source>
</evidence>
<proteinExistence type="predicted"/>
<protein>
    <recommendedName>
        <fullName evidence="4">Exosortase</fullName>
    </recommendedName>
</protein>
<feature type="transmembrane region" description="Helical" evidence="1">
    <location>
        <begin position="56"/>
        <end position="74"/>
    </location>
</feature>
<evidence type="ECO:0000256" key="1">
    <source>
        <dbReference type="SAM" id="Phobius"/>
    </source>
</evidence>
<gene>
    <name evidence="2" type="ORF">HMPREF0446_01520</name>
</gene>
<dbReference type="EMBL" id="ACRF02000001">
    <property type="protein sequence ID" value="EEW92450.2"/>
    <property type="molecule type" value="Genomic_DNA"/>
</dbReference>
<evidence type="ECO:0000313" key="2">
    <source>
        <dbReference type="EMBL" id="EEW92450.2"/>
    </source>
</evidence>
<keyword evidence="1" id="KW-0472">Membrane</keyword>